<evidence type="ECO:0000313" key="2">
    <source>
        <dbReference type="EMBL" id="AKN36482.1"/>
    </source>
</evidence>
<keyword evidence="1" id="KW-1133">Transmembrane helix</keyword>
<sequence>MITFISSFLGATLLYFTFANNQMPNGWRGLVYIIILIFLIKGIDNFIRKIKQIITNNNNS</sequence>
<keyword evidence="1" id="KW-0472">Membrane</keyword>
<dbReference type="AlphaFoldDB" id="A0A0H3ZPW4"/>
<organism evidence="2">
    <name type="scientific">Vibrio tasmaniensis</name>
    <dbReference type="NCBI Taxonomy" id="212663"/>
    <lineage>
        <taxon>Bacteria</taxon>
        <taxon>Pseudomonadati</taxon>
        <taxon>Pseudomonadota</taxon>
        <taxon>Gammaproteobacteria</taxon>
        <taxon>Vibrionales</taxon>
        <taxon>Vibrionaceae</taxon>
        <taxon>Vibrio</taxon>
    </lineage>
</organism>
<proteinExistence type="predicted"/>
<dbReference type="EMBL" id="KP795492">
    <property type="protein sequence ID" value="AKN36482.1"/>
    <property type="molecule type" value="Genomic_DNA"/>
</dbReference>
<name>A0A0H3ZPW4_9VIBR</name>
<protein>
    <submittedName>
        <fullName evidence="2">Uncharacterized protein</fullName>
    </submittedName>
</protein>
<evidence type="ECO:0000256" key="1">
    <source>
        <dbReference type="SAM" id="Phobius"/>
    </source>
</evidence>
<reference evidence="2" key="1">
    <citation type="journal article" date="2015" name="MBio">
        <title>Eco-Evolutionary Dynamics of Episomes among Ecologically Cohesive Bacterial Populations.</title>
        <authorList>
            <person name="Xue H."/>
            <person name="Cordero O.X."/>
            <person name="Camas F.M."/>
            <person name="Trimble W."/>
            <person name="Meyer F."/>
            <person name="Guglielmini J."/>
            <person name="Rocha E.P."/>
            <person name="Polz M.F."/>
        </authorList>
    </citation>
    <scope>NUCLEOTIDE SEQUENCE</scope>
    <source>
        <strain evidence="2">FF_112</strain>
    </source>
</reference>
<feature type="transmembrane region" description="Helical" evidence="1">
    <location>
        <begin position="29"/>
        <end position="47"/>
    </location>
</feature>
<keyword evidence="1" id="KW-0812">Transmembrane</keyword>
<accession>A0A0H3ZPW4</accession>